<evidence type="ECO:0000313" key="2">
    <source>
        <dbReference type="Proteomes" id="UP000799754"/>
    </source>
</evidence>
<name>A0ACB6RYE2_9PLEO</name>
<sequence length="308" mass="35150">MECIKTYIASWRWSRPTSTHRTHTDKIEKYQPGYPRFAALISSHAPFFLCRRFSRLRARVLLKKQDRLSMLEERLDEIDDKETSLLFLGKSRIDKNAARLSLLEDIESALADYGECSWVQGIKRLEAKSLDKFTEDSRRMLSLDAAESRDMASLQNWLDGTGCIARDESAYIKHSREMACLSPCGDSALVQLEAWVETKLTRVYRGFRQNRDYDLSTDPNVYLYSGQIIKRIARALLLFLITTLLLMPVVICNMANSTTVRLIIIVISTICYLFILSEMTKSRTIELVLAGATYATVLIVFVSGANSM</sequence>
<dbReference type="EMBL" id="MU006719">
    <property type="protein sequence ID" value="KAF2626793.1"/>
    <property type="molecule type" value="Genomic_DNA"/>
</dbReference>
<keyword evidence="2" id="KW-1185">Reference proteome</keyword>
<dbReference type="Proteomes" id="UP000799754">
    <property type="component" value="Unassembled WGS sequence"/>
</dbReference>
<organism evidence="1 2">
    <name type="scientific">Macroventuria anomochaeta</name>
    <dbReference type="NCBI Taxonomy" id="301207"/>
    <lineage>
        <taxon>Eukaryota</taxon>
        <taxon>Fungi</taxon>
        <taxon>Dikarya</taxon>
        <taxon>Ascomycota</taxon>
        <taxon>Pezizomycotina</taxon>
        <taxon>Dothideomycetes</taxon>
        <taxon>Pleosporomycetidae</taxon>
        <taxon>Pleosporales</taxon>
        <taxon>Pleosporineae</taxon>
        <taxon>Didymellaceae</taxon>
        <taxon>Macroventuria</taxon>
    </lineage>
</organism>
<proteinExistence type="predicted"/>
<evidence type="ECO:0000313" key="1">
    <source>
        <dbReference type="EMBL" id="KAF2626793.1"/>
    </source>
</evidence>
<gene>
    <name evidence="1" type="ORF">BU25DRAFT_72116</name>
</gene>
<comment type="caution">
    <text evidence="1">The sequence shown here is derived from an EMBL/GenBank/DDBJ whole genome shotgun (WGS) entry which is preliminary data.</text>
</comment>
<protein>
    <submittedName>
        <fullName evidence="1">Uncharacterized protein</fullName>
    </submittedName>
</protein>
<reference evidence="1" key="1">
    <citation type="journal article" date="2020" name="Stud. Mycol.">
        <title>101 Dothideomycetes genomes: a test case for predicting lifestyles and emergence of pathogens.</title>
        <authorList>
            <person name="Haridas S."/>
            <person name="Albert R."/>
            <person name="Binder M."/>
            <person name="Bloem J."/>
            <person name="Labutti K."/>
            <person name="Salamov A."/>
            <person name="Andreopoulos B."/>
            <person name="Baker S."/>
            <person name="Barry K."/>
            <person name="Bills G."/>
            <person name="Bluhm B."/>
            <person name="Cannon C."/>
            <person name="Castanera R."/>
            <person name="Culley D."/>
            <person name="Daum C."/>
            <person name="Ezra D."/>
            <person name="Gonzalez J."/>
            <person name="Henrissat B."/>
            <person name="Kuo A."/>
            <person name="Liang C."/>
            <person name="Lipzen A."/>
            <person name="Lutzoni F."/>
            <person name="Magnuson J."/>
            <person name="Mondo S."/>
            <person name="Nolan M."/>
            <person name="Ohm R."/>
            <person name="Pangilinan J."/>
            <person name="Park H.-J."/>
            <person name="Ramirez L."/>
            <person name="Alfaro M."/>
            <person name="Sun H."/>
            <person name="Tritt A."/>
            <person name="Yoshinaga Y."/>
            <person name="Zwiers L.-H."/>
            <person name="Turgeon B."/>
            <person name="Goodwin S."/>
            <person name="Spatafora J."/>
            <person name="Crous P."/>
            <person name="Grigoriev I."/>
        </authorList>
    </citation>
    <scope>NUCLEOTIDE SEQUENCE</scope>
    <source>
        <strain evidence="1">CBS 525.71</strain>
    </source>
</reference>
<accession>A0ACB6RYE2</accession>